<name>A0A8H7S764_9FUNG</name>
<proteinExistence type="predicted"/>
<dbReference type="AlphaFoldDB" id="A0A8H7S764"/>
<accession>A0A8H7S764</accession>
<comment type="caution">
    <text evidence="1">The sequence shown here is derived from an EMBL/GenBank/DDBJ whole genome shotgun (WGS) entry which is preliminary data.</text>
</comment>
<evidence type="ECO:0000313" key="2">
    <source>
        <dbReference type="Proteomes" id="UP000646827"/>
    </source>
</evidence>
<dbReference type="Proteomes" id="UP000646827">
    <property type="component" value="Unassembled WGS sequence"/>
</dbReference>
<organism evidence="1 2">
    <name type="scientific">Circinella minor</name>
    <dbReference type="NCBI Taxonomy" id="1195481"/>
    <lineage>
        <taxon>Eukaryota</taxon>
        <taxon>Fungi</taxon>
        <taxon>Fungi incertae sedis</taxon>
        <taxon>Mucoromycota</taxon>
        <taxon>Mucoromycotina</taxon>
        <taxon>Mucoromycetes</taxon>
        <taxon>Mucorales</taxon>
        <taxon>Lichtheimiaceae</taxon>
        <taxon>Circinella</taxon>
    </lineage>
</organism>
<dbReference type="EMBL" id="JAEPRB010000052">
    <property type="protein sequence ID" value="KAG2223916.1"/>
    <property type="molecule type" value="Genomic_DNA"/>
</dbReference>
<keyword evidence="2" id="KW-1185">Reference proteome</keyword>
<protein>
    <submittedName>
        <fullName evidence="1">Uncharacterized protein</fullName>
    </submittedName>
</protein>
<sequence length="68" mass="7950">MTTVVQFIENQRLLQSYNYARQHKEASDRTVSQLTNKQYNQEIRKLNPFIIWRLQGFSVAGFAGSTVQ</sequence>
<evidence type="ECO:0000313" key="1">
    <source>
        <dbReference type="EMBL" id="KAG2223916.1"/>
    </source>
</evidence>
<reference evidence="1 2" key="1">
    <citation type="submission" date="2020-12" db="EMBL/GenBank/DDBJ databases">
        <title>Metabolic potential, ecology and presence of endohyphal bacteria is reflected in genomic diversity of Mucoromycotina.</title>
        <authorList>
            <person name="Muszewska A."/>
            <person name="Okrasinska A."/>
            <person name="Steczkiewicz K."/>
            <person name="Drgas O."/>
            <person name="Orlowska M."/>
            <person name="Perlinska-Lenart U."/>
            <person name="Aleksandrzak-Piekarczyk T."/>
            <person name="Szatraj K."/>
            <person name="Zielenkiewicz U."/>
            <person name="Pilsyk S."/>
            <person name="Malc E."/>
            <person name="Mieczkowski P."/>
            <person name="Kruszewska J.S."/>
            <person name="Biernat P."/>
            <person name="Pawlowska J."/>
        </authorList>
    </citation>
    <scope>NUCLEOTIDE SEQUENCE [LARGE SCALE GENOMIC DNA]</scope>
    <source>
        <strain evidence="1 2">CBS 142.35</strain>
    </source>
</reference>
<gene>
    <name evidence="1" type="ORF">INT45_009368</name>
</gene>